<dbReference type="GO" id="GO:0016301">
    <property type="term" value="F:kinase activity"/>
    <property type="evidence" value="ECO:0007669"/>
    <property type="project" value="UniProtKB-KW"/>
</dbReference>
<evidence type="ECO:0000313" key="7">
    <source>
        <dbReference type="Proteomes" id="UP000183952"/>
    </source>
</evidence>
<feature type="domain" description="HTH crp-type" evidence="5">
    <location>
        <begin position="157"/>
        <end position="225"/>
    </location>
</feature>
<dbReference type="STRING" id="1121331.SAMN02745248_02677"/>
<evidence type="ECO:0000259" key="5">
    <source>
        <dbReference type="PROSITE" id="PS51063"/>
    </source>
</evidence>
<dbReference type="PROSITE" id="PS51063">
    <property type="entry name" value="HTH_CRP_2"/>
    <property type="match status" value="1"/>
</dbReference>
<dbReference type="GO" id="GO:0003700">
    <property type="term" value="F:DNA-binding transcription factor activity"/>
    <property type="evidence" value="ECO:0007669"/>
    <property type="project" value="TreeGrafter"/>
</dbReference>
<dbReference type="GO" id="GO:0005829">
    <property type="term" value="C:cytosol"/>
    <property type="evidence" value="ECO:0007669"/>
    <property type="project" value="TreeGrafter"/>
</dbReference>
<proteinExistence type="predicted"/>
<dbReference type="PROSITE" id="PS50042">
    <property type="entry name" value="CNMP_BINDING_3"/>
    <property type="match status" value="1"/>
</dbReference>
<dbReference type="SUPFAM" id="SSF51206">
    <property type="entry name" value="cAMP-binding domain-like"/>
    <property type="match status" value="1"/>
</dbReference>
<evidence type="ECO:0000256" key="3">
    <source>
        <dbReference type="ARBA" id="ARBA00023163"/>
    </source>
</evidence>
<dbReference type="InterPro" id="IPR000595">
    <property type="entry name" value="cNMP-bd_dom"/>
</dbReference>
<dbReference type="RefSeq" id="WP_242942397.1">
    <property type="nucleotide sequence ID" value="NZ_FRAD01000033.1"/>
</dbReference>
<evidence type="ECO:0000313" key="6">
    <source>
        <dbReference type="EMBL" id="SHK49998.1"/>
    </source>
</evidence>
<dbReference type="SUPFAM" id="SSF46785">
    <property type="entry name" value="Winged helix' DNA-binding domain"/>
    <property type="match status" value="1"/>
</dbReference>
<evidence type="ECO:0000256" key="1">
    <source>
        <dbReference type="ARBA" id="ARBA00023015"/>
    </source>
</evidence>
<gene>
    <name evidence="6" type="ORF">SAMN02745248_02677</name>
</gene>
<protein>
    <submittedName>
        <fullName evidence="6">cAMP-binding domain of CRP or a regulatory subunit of cAMP-dependent protein kinases</fullName>
    </submittedName>
</protein>
<sequence length="232" mass="26685">MIIINDYLSTIEKLPLFQGIKEEDLISLLQCLNPKIQTFGKNEPIVSFGENIDKFGIILEGEASVLKETSEGNRVIIAIVKEGDLFGEMLVFSSRKKWPVTVRVQNSCKVLFLKNSDLISRCNKMCTWHNTFLENFIKIISDKALMLNKKVQYLSIKSIKGKIAAYLLDQQQKTNIYTINIPLKRNELAEFLNVSRPSLSREMCELRDEGIIDFHLSTFRIKDPEALLKWIL</sequence>
<dbReference type="EMBL" id="FRAD01000033">
    <property type="protein sequence ID" value="SHK49998.1"/>
    <property type="molecule type" value="Genomic_DNA"/>
</dbReference>
<dbReference type="InterPro" id="IPR050397">
    <property type="entry name" value="Env_Response_Regulators"/>
</dbReference>
<dbReference type="InterPro" id="IPR036390">
    <property type="entry name" value="WH_DNA-bd_sf"/>
</dbReference>
<name>A0A1M6SZM2_9CLOT</name>
<dbReference type="SMART" id="SM00100">
    <property type="entry name" value="cNMP"/>
    <property type="match status" value="1"/>
</dbReference>
<dbReference type="InterPro" id="IPR014710">
    <property type="entry name" value="RmlC-like_jellyroll"/>
</dbReference>
<keyword evidence="6" id="KW-0808">Transferase</keyword>
<dbReference type="GO" id="GO:0003677">
    <property type="term" value="F:DNA binding"/>
    <property type="evidence" value="ECO:0007669"/>
    <property type="project" value="UniProtKB-KW"/>
</dbReference>
<dbReference type="AlphaFoldDB" id="A0A1M6SZM2"/>
<keyword evidence="6" id="KW-0418">Kinase</keyword>
<evidence type="ECO:0000256" key="2">
    <source>
        <dbReference type="ARBA" id="ARBA00023125"/>
    </source>
</evidence>
<organism evidence="6 7">
    <name type="scientific">Hathewaya proteolytica DSM 3090</name>
    <dbReference type="NCBI Taxonomy" id="1121331"/>
    <lineage>
        <taxon>Bacteria</taxon>
        <taxon>Bacillati</taxon>
        <taxon>Bacillota</taxon>
        <taxon>Clostridia</taxon>
        <taxon>Eubacteriales</taxon>
        <taxon>Clostridiaceae</taxon>
        <taxon>Hathewaya</taxon>
    </lineage>
</organism>
<dbReference type="PANTHER" id="PTHR24567">
    <property type="entry name" value="CRP FAMILY TRANSCRIPTIONAL REGULATORY PROTEIN"/>
    <property type="match status" value="1"/>
</dbReference>
<dbReference type="Pfam" id="PF13545">
    <property type="entry name" value="HTH_Crp_2"/>
    <property type="match status" value="1"/>
</dbReference>
<dbReference type="PANTHER" id="PTHR24567:SF58">
    <property type="entry name" value="CYCLIC AMP-BINDING REGULATORY PROTEIN"/>
    <property type="match status" value="1"/>
</dbReference>
<dbReference type="CDD" id="cd00038">
    <property type="entry name" value="CAP_ED"/>
    <property type="match status" value="1"/>
</dbReference>
<dbReference type="Gene3D" id="2.60.120.10">
    <property type="entry name" value="Jelly Rolls"/>
    <property type="match status" value="1"/>
</dbReference>
<accession>A0A1M6SZM2</accession>
<reference evidence="6 7" key="1">
    <citation type="submission" date="2016-11" db="EMBL/GenBank/DDBJ databases">
        <authorList>
            <person name="Jaros S."/>
            <person name="Januszkiewicz K."/>
            <person name="Wedrychowicz H."/>
        </authorList>
    </citation>
    <scope>NUCLEOTIDE SEQUENCE [LARGE SCALE GENOMIC DNA]</scope>
    <source>
        <strain evidence="6 7">DSM 3090</strain>
    </source>
</reference>
<keyword evidence="1" id="KW-0805">Transcription regulation</keyword>
<dbReference type="Pfam" id="PF00027">
    <property type="entry name" value="cNMP_binding"/>
    <property type="match status" value="1"/>
</dbReference>
<evidence type="ECO:0000259" key="4">
    <source>
        <dbReference type="PROSITE" id="PS50042"/>
    </source>
</evidence>
<keyword evidence="3" id="KW-0804">Transcription</keyword>
<dbReference type="Proteomes" id="UP000183952">
    <property type="component" value="Unassembled WGS sequence"/>
</dbReference>
<dbReference type="InterPro" id="IPR018490">
    <property type="entry name" value="cNMP-bd_dom_sf"/>
</dbReference>
<dbReference type="InterPro" id="IPR012318">
    <property type="entry name" value="HTH_CRP"/>
</dbReference>
<dbReference type="SMART" id="SM00419">
    <property type="entry name" value="HTH_CRP"/>
    <property type="match status" value="1"/>
</dbReference>
<keyword evidence="7" id="KW-1185">Reference proteome</keyword>
<feature type="domain" description="Cyclic nucleotide-binding" evidence="4">
    <location>
        <begin position="16"/>
        <end position="113"/>
    </location>
</feature>
<keyword evidence="2" id="KW-0238">DNA-binding</keyword>